<evidence type="ECO:0000256" key="1">
    <source>
        <dbReference type="SAM" id="SignalP"/>
    </source>
</evidence>
<reference evidence="2" key="1">
    <citation type="submission" date="2019-12" db="EMBL/GenBank/DDBJ databases">
        <title>An insight into the sialome of adult female Ixodes ricinus ticks feeding for 6 days.</title>
        <authorList>
            <person name="Perner J."/>
            <person name="Ribeiro J.M.C."/>
        </authorList>
    </citation>
    <scope>NUCLEOTIDE SEQUENCE</scope>
    <source>
        <strain evidence="2">Semi-engorged</strain>
        <tissue evidence="2">Salivary glands</tissue>
    </source>
</reference>
<dbReference type="EMBL" id="GIFC01006033">
    <property type="protein sequence ID" value="MXU88116.1"/>
    <property type="molecule type" value="Transcribed_RNA"/>
</dbReference>
<name>A0A6B0UGZ9_IXORI</name>
<feature type="signal peptide" evidence="1">
    <location>
        <begin position="1"/>
        <end position="17"/>
    </location>
</feature>
<evidence type="ECO:0000313" key="2">
    <source>
        <dbReference type="EMBL" id="MXU88116.1"/>
    </source>
</evidence>
<sequence>MKAWVMFMALGFIIVEAREQVITLGVRFVCDTWIVEARSTKNHTTPLRDYLQIFLNNVELYLQKSECPKIKLFLTGVNETTKEDELIFEKTDTEGKKNNT</sequence>
<accession>A0A6B0UGZ9</accession>
<proteinExistence type="predicted"/>
<keyword evidence="1" id="KW-0732">Signal</keyword>
<organism evidence="2">
    <name type="scientific">Ixodes ricinus</name>
    <name type="common">Common tick</name>
    <name type="synonym">Acarus ricinus</name>
    <dbReference type="NCBI Taxonomy" id="34613"/>
    <lineage>
        <taxon>Eukaryota</taxon>
        <taxon>Metazoa</taxon>
        <taxon>Ecdysozoa</taxon>
        <taxon>Arthropoda</taxon>
        <taxon>Chelicerata</taxon>
        <taxon>Arachnida</taxon>
        <taxon>Acari</taxon>
        <taxon>Parasitiformes</taxon>
        <taxon>Ixodida</taxon>
        <taxon>Ixodoidea</taxon>
        <taxon>Ixodidae</taxon>
        <taxon>Ixodinae</taxon>
        <taxon>Ixodes</taxon>
    </lineage>
</organism>
<feature type="chain" id="PRO_5025380582" evidence="1">
    <location>
        <begin position="18"/>
        <end position="100"/>
    </location>
</feature>
<dbReference type="AlphaFoldDB" id="A0A6B0UGZ9"/>
<protein>
    <submittedName>
        <fullName evidence="2">Putative secreted protein</fullName>
    </submittedName>
</protein>